<protein>
    <submittedName>
        <fullName evidence="4">NADP-binding protein</fullName>
    </submittedName>
</protein>
<dbReference type="OrthoDB" id="2735536at2759"/>
<evidence type="ECO:0000313" key="5">
    <source>
        <dbReference type="Proteomes" id="UP000030653"/>
    </source>
</evidence>
<dbReference type="PANTHER" id="PTHR10366:SF562">
    <property type="entry name" value="ALDEHYDE REDUCTASE II (AFU_ORTHOLOGUE AFUA_1G11360)"/>
    <property type="match status" value="1"/>
</dbReference>
<evidence type="ECO:0000313" key="4">
    <source>
        <dbReference type="EMBL" id="EJT96665.1"/>
    </source>
</evidence>
<dbReference type="InterPro" id="IPR036291">
    <property type="entry name" value="NAD(P)-bd_dom_sf"/>
</dbReference>
<keyword evidence="3" id="KW-1133">Transmembrane helix</keyword>
<gene>
    <name evidence="4" type="ORF">DACRYDRAFT_112471</name>
</gene>
<dbReference type="InterPro" id="IPR050425">
    <property type="entry name" value="NAD(P)_dehydrat-like"/>
</dbReference>
<dbReference type="AlphaFoldDB" id="M5FN17"/>
<dbReference type="Proteomes" id="UP000030653">
    <property type="component" value="Unassembled WGS sequence"/>
</dbReference>
<dbReference type="HOGENOM" id="CLU_007383_9_2_1"/>
<keyword evidence="5" id="KW-1185">Reference proteome</keyword>
<dbReference type="EMBL" id="JH795881">
    <property type="protein sequence ID" value="EJT96665.1"/>
    <property type="molecule type" value="Genomic_DNA"/>
</dbReference>
<dbReference type="SUPFAM" id="SSF51735">
    <property type="entry name" value="NAD(P)-binding Rossmann-fold domains"/>
    <property type="match status" value="1"/>
</dbReference>
<dbReference type="STRING" id="1858805.M5FN17"/>
<keyword evidence="3" id="KW-0472">Membrane</keyword>
<dbReference type="OMA" id="LPNFNWG"/>
<dbReference type="RefSeq" id="XP_040623563.1">
    <property type="nucleotide sequence ID" value="XM_040769425.1"/>
</dbReference>
<accession>M5FN17</accession>
<feature type="transmembrane region" description="Helical" evidence="3">
    <location>
        <begin position="6"/>
        <end position="25"/>
    </location>
</feature>
<keyword evidence="1" id="KW-0560">Oxidoreductase</keyword>
<dbReference type="Gene3D" id="3.40.50.720">
    <property type="entry name" value="NAD(P)-binding Rossmann-like Domain"/>
    <property type="match status" value="1"/>
</dbReference>
<evidence type="ECO:0000256" key="3">
    <source>
        <dbReference type="SAM" id="Phobius"/>
    </source>
</evidence>
<evidence type="ECO:0000256" key="2">
    <source>
        <dbReference type="ARBA" id="ARBA00023445"/>
    </source>
</evidence>
<proteinExistence type="inferred from homology"/>
<sequence length="335" mass="36207">MPALPPGSLIVVVGITGYIACYAGLEALRAGFRIRGTVRDTQRAAALRVAYEKFGVDASPENLELVTFDDLGSEAQLEVAFADADGVINLTMPEFDSEDDYVSRMIDGMMLPLRVAARVPSIKRYVMTSTLAAADPQLVGGAPTAEPITEHAWNDEAVQLYNTLRAAGEKNQWVEYCAGKTLGEKAAWEFIEKNKPTWDLVTIFPACTWGPVMFGPARTTAQILAGLLEGDPTLCYMRPYTYVDVRDCGKLHAIAIAEESFGGKRTIAAAGPTNIKEVVDKLKKSFPSAKLPGGPSLEVPASKWNIDNAVATRALDNEWISVEDAVVETAKSVGY</sequence>
<dbReference type="GO" id="GO:0016616">
    <property type="term" value="F:oxidoreductase activity, acting on the CH-OH group of donors, NAD or NADP as acceptor"/>
    <property type="evidence" value="ECO:0007669"/>
    <property type="project" value="TreeGrafter"/>
</dbReference>
<dbReference type="GeneID" id="63684487"/>
<organism evidence="4 5">
    <name type="scientific">Dacryopinax primogenitus (strain DJM 731)</name>
    <name type="common">Brown rot fungus</name>
    <dbReference type="NCBI Taxonomy" id="1858805"/>
    <lineage>
        <taxon>Eukaryota</taxon>
        <taxon>Fungi</taxon>
        <taxon>Dikarya</taxon>
        <taxon>Basidiomycota</taxon>
        <taxon>Agaricomycotina</taxon>
        <taxon>Dacrymycetes</taxon>
        <taxon>Dacrymycetales</taxon>
        <taxon>Dacrymycetaceae</taxon>
        <taxon>Dacryopinax</taxon>
    </lineage>
</organism>
<keyword evidence="3" id="KW-0812">Transmembrane</keyword>
<reference evidence="4 5" key="1">
    <citation type="journal article" date="2012" name="Science">
        <title>The Paleozoic origin of enzymatic lignin decomposition reconstructed from 31 fungal genomes.</title>
        <authorList>
            <person name="Floudas D."/>
            <person name="Binder M."/>
            <person name="Riley R."/>
            <person name="Barry K."/>
            <person name="Blanchette R.A."/>
            <person name="Henrissat B."/>
            <person name="Martinez A.T."/>
            <person name="Otillar R."/>
            <person name="Spatafora J.W."/>
            <person name="Yadav J.S."/>
            <person name="Aerts A."/>
            <person name="Benoit I."/>
            <person name="Boyd A."/>
            <person name="Carlson A."/>
            <person name="Copeland A."/>
            <person name="Coutinho P.M."/>
            <person name="de Vries R.P."/>
            <person name="Ferreira P."/>
            <person name="Findley K."/>
            <person name="Foster B."/>
            <person name="Gaskell J."/>
            <person name="Glotzer D."/>
            <person name="Gorecki P."/>
            <person name="Heitman J."/>
            <person name="Hesse C."/>
            <person name="Hori C."/>
            <person name="Igarashi K."/>
            <person name="Jurgens J.A."/>
            <person name="Kallen N."/>
            <person name="Kersten P."/>
            <person name="Kohler A."/>
            <person name="Kuees U."/>
            <person name="Kumar T.K.A."/>
            <person name="Kuo A."/>
            <person name="LaButti K."/>
            <person name="Larrondo L.F."/>
            <person name="Lindquist E."/>
            <person name="Ling A."/>
            <person name="Lombard V."/>
            <person name="Lucas S."/>
            <person name="Lundell T."/>
            <person name="Martin R."/>
            <person name="McLaughlin D.J."/>
            <person name="Morgenstern I."/>
            <person name="Morin E."/>
            <person name="Murat C."/>
            <person name="Nagy L.G."/>
            <person name="Nolan M."/>
            <person name="Ohm R.A."/>
            <person name="Patyshakuliyeva A."/>
            <person name="Rokas A."/>
            <person name="Ruiz-Duenas F.J."/>
            <person name="Sabat G."/>
            <person name="Salamov A."/>
            <person name="Samejima M."/>
            <person name="Schmutz J."/>
            <person name="Slot J.C."/>
            <person name="St John F."/>
            <person name="Stenlid J."/>
            <person name="Sun H."/>
            <person name="Sun S."/>
            <person name="Syed K."/>
            <person name="Tsang A."/>
            <person name="Wiebenga A."/>
            <person name="Young D."/>
            <person name="Pisabarro A."/>
            <person name="Eastwood D.C."/>
            <person name="Martin F."/>
            <person name="Cullen D."/>
            <person name="Grigoriev I.V."/>
            <person name="Hibbett D.S."/>
        </authorList>
    </citation>
    <scope>NUCLEOTIDE SEQUENCE [LARGE SCALE GENOMIC DNA]</scope>
    <source>
        <strain evidence="4 5">DJM-731 SS1</strain>
    </source>
</reference>
<name>M5FN17_DACPD</name>
<comment type="similarity">
    <text evidence="2">Belongs to the NAD(P)-dependent epimerase/dehydratase family. Dihydroflavonol-4-reductase subfamily.</text>
</comment>
<dbReference type="PANTHER" id="PTHR10366">
    <property type="entry name" value="NAD DEPENDENT EPIMERASE/DEHYDRATASE"/>
    <property type="match status" value="1"/>
</dbReference>
<evidence type="ECO:0000256" key="1">
    <source>
        <dbReference type="ARBA" id="ARBA00023002"/>
    </source>
</evidence>